<sequence length="382" mass="42930">MDNKKLKRTKKLRRQKEAGMVRRIVAIVASIIFIGVLTVGIGGYFYIKSSLAPIAAESDQIIDVTIPIGSSPGKIGQILSGKGIIKDAQVFKYYVKYKNEQGFQAGSYQLSPSMDVETIISQLKTGKIIQEAEFKLTIPEGQSLDQIAETISNNTSFTEEEVMATLNDEEFISSLMSKYPDLLTDDILKPEIKHPLEGYLFPATYSFYEPSPSIESIVMKMVDQMSEVVRRYTGQMPEDMSAHRLLTFASLIEEEATESTDRRKIAGVFMNRLQSDMRLQTDPTVLYALDQHKVRISLDDLEVQSPYNTYQNAGLPPGPIANMGEASLEAALNPEDTDAIYFYARPNGEVLFSETLEEHNTLKNQYRSEWEAVQEQQSAEQD</sequence>
<dbReference type="PANTHER" id="PTHR30518">
    <property type="entry name" value="ENDOLYTIC MUREIN TRANSGLYCOSYLASE"/>
    <property type="match status" value="1"/>
</dbReference>
<keyword evidence="2 7" id="KW-0812">Transmembrane</keyword>
<dbReference type="Proteomes" id="UP000295632">
    <property type="component" value="Unassembled WGS sequence"/>
</dbReference>
<feature type="transmembrane region" description="Helical" evidence="7">
    <location>
        <begin position="21"/>
        <end position="47"/>
    </location>
</feature>
<proteinExistence type="inferred from homology"/>
<dbReference type="PANTHER" id="PTHR30518:SF2">
    <property type="entry name" value="ENDOLYTIC MUREIN TRANSGLYCOSYLASE"/>
    <property type="match status" value="1"/>
</dbReference>
<comment type="similarity">
    <text evidence="7">Belongs to the transglycosylase MltG family.</text>
</comment>
<evidence type="ECO:0000256" key="5">
    <source>
        <dbReference type="ARBA" id="ARBA00023239"/>
    </source>
</evidence>
<evidence type="ECO:0000256" key="4">
    <source>
        <dbReference type="ARBA" id="ARBA00023136"/>
    </source>
</evidence>
<gene>
    <name evidence="7" type="primary">mltG</name>
    <name evidence="8" type="ORF">EV213_11195</name>
</gene>
<comment type="function">
    <text evidence="7">Functions as a peptidoglycan terminase that cleaves nascent peptidoglycan strands endolytically to terminate their elongation.</text>
</comment>
<dbReference type="Gene3D" id="3.30.1490.480">
    <property type="entry name" value="Endolytic murein transglycosylase"/>
    <property type="match status" value="1"/>
</dbReference>
<dbReference type="InterPro" id="IPR003770">
    <property type="entry name" value="MLTG-like"/>
</dbReference>
<evidence type="ECO:0000256" key="2">
    <source>
        <dbReference type="ARBA" id="ARBA00022692"/>
    </source>
</evidence>
<evidence type="ECO:0000256" key="7">
    <source>
        <dbReference type="HAMAP-Rule" id="MF_02065"/>
    </source>
</evidence>
<dbReference type="CDD" id="cd08010">
    <property type="entry name" value="MltG_like"/>
    <property type="match status" value="1"/>
</dbReference>
<reference evidence="8 9" key="1">
    <citation type="submission" date="2019-03" db="EMBL/GenBank/DDBJ databases">
        <title>Genomic Encyclopedia of Type Strains, Phase IV (KMG-IV): sequencing the most valuable type-strain genomes for metagenomic binning, comparative biology and taxonomic classification.</title>
        <authorList>
            <person name="Goeker M."/>
        </authorList>
    </citation>
    <scope>NUCLEOTIDE SEQUENCE [LARGE SCALE GENOMIC DNA]</scope>
    <source>
        <strain evidence="8 9">DSM 28697</strain>
    </source>
</reference>
<keyword evidence="5 7" id="KW-0456">Lyase</keyword>
<dbReference type="GO" id="GO:0071555">
    <property type="term" value="P:cell wall organization"/>
    <property type="evidence" value="ECO:0007669"/>
    <property type="project" value="UniProtKB-KW"/>
</dbReference>
<keyword evidence="9" id="KW-1185">Reference proteome</keyword>
<feature type="site" description="Important for catalytic activity" evidence="7">
    <location>
        <position position="255"/>
    </location>
</feature>
<dbReference type="Gene3D" id="3.30.160.60">
    <property type="entry name" value="Classic Zinc Finger"/>
    <property type="match status" value="1"/>
</dbReference>
<dbReference type="RefSeq" id="WP_243740131.1">
    <property type="nucleotide sequence ID" value="NZ_SNYJ01000011.1"/>
</dbReference>
<dbReference type="HAMAP" id="MF_02065">
    <property type="entry name" value="MltG"/>
    <property type="match status" value="1"/>
</dbReference>
<comment type="catalytic activity">
    <reaction evidence="7">
        <text>a peptidoglycan chain = a peptidoglycan chain with N-acetyl-1,6-anhydromuramyl-[peptide] at the reducing end + a peptidoglycan chain with N-acetylglucosamine at the non-reducing end.</text>
        <dbReference type="EC" id="4.2.2.29"/>
    </reaction>
</comment>
<evidence type="ECO:0000256" key="6">
    <source>
        <dbReference type="ARBA" id="ARBA00023316"/>
    </source>
</evidence>
<evidence type="ECO:0000256" key="3">
    <source>
        <dbReference type="ARBA" id="ARBA00022989"/>
    </source>
</evidence>
<dbReference type="Pfam" id="PF02618">
    <property type="entry name" value="YceG"/>
    <property type="match status" value="1"/>
</dbReference>
<comment type="subcellular location">
    <subcellularLocation>
        <location evidence="7">Cell membrane</location>
        <topology evidence="7">Single-pass membrane protein</topology>
    </subcellularLocation>
</comment>
<keyword evidence="6 7" id="KW-0961">Cell wall biogenesis/degradation</keyword>
<dbReference type="NCBIfam" id="TIGR00247">
    <property type="entry name" value="endolytic transglycosylase MltG"/>
    <property type="match status" value="1"/>
</dbReference>
<dbReference type="GO" id="GO:0005886">
    <property type="term" value="C:plasma membrane"/>
    <property type="evidence" value="ECO:0007669"/>
    <property type="project" value="UniProtKB-SubCell"/>
</dbReference>
<evidence type="ECO:0000313" key="9">
    <source>
        <dbReference type="Proteomes" id="UP000295632"/>
    </source>
</evidence>
<dbReference type="GO" id="GO:0009252">
    <property type="term" value="P:peptidoglycan biosynthetic process"/>
    <property type="evidence" value="ECO:0007669"/>
    <property type="project" value="UniProtKB-UniRule"/>
</dbReference>
<evidence type="ECO:0000313" key="8">
    <source>
        <dbReference type="EMBL" id="TDQ38014.1"/>
    </source>
</evidence>
<protein>
    <recommendedName>
        <fullName evidence="7">Endolytic murein transglycosylase</fullName>
        <ecNumber evidence="7">4.2.2.29</ecNumber>
    </recommendedName>
    <alternativeName>
        <fullName evidence="7">Peptidoglycan lytic transglycosylase</fullName>
    </alternativeName>
    <alternativeName>
        <fullName evidence="7">Peptidoglycan polymerization terminase</fullName>
    </alternativeName>
</protein>
<name>A0A4R6U4R0_9BACI</name>
<dbReference type="EMBL" id="SNYJ01000011">
    <property type="protein sequence ID" value="TDQ38014.1"/>
    <property type="molecule type" value="Genomic_DNA"/>
</dbReference>
<dbReference type="EC" id="4.2.2.29" evidence="7"/>
<keyword evidence="4 7" id="KW-0472">Membrane</keyword>
<dbReference type="AlphaFoldDB" id="A0A4R6U4R0"/>
<keyword evidence="3 7" id="KW-1133">Transmembrane helix</keyword>
<accession>A0A4R6U4R0</accession>
<evidence type="ECO:0000256" key="1">
    <source>
        <dbReference type="ARBA" id="ARBA00022475"/>
    </source>
</evidence>
<comment type="caution">
    <text evidence="8">The sequence shown here is derived from an EMBL/GenBank/DDBJ whole genome shotgun (WGS) entry which is preliminary data.</text>
</comment>
<dbReference type="GO" id="GO:0008932">
    <property type="term" value="F:lytic endotransglycosylase activity"/>
    <property type="evidence" value="ECO:0007669"/>
    <property type="project" value="UniProtKB-UniRule"/>
</dbReference>
<organism evidence="8 9">
    <name type="scientific">Aureibacillus halotolerans</name>
    <dbReference type="NCBI Taxonomy" id="1508390"/>
    <lineage>
        <taxon>Bacteria</taxon>
        <taxon>Bacillati</taxon>
        <taxon>Bacillota</taxon>
        <taxon>Bacilli</taxon>
        <taxon>Bacillales</taxon>
        <taxon>Bacillaceae</taxon>
        <taxon>Aureibacillus</taxon>
    </lineage>
</organism>
<keyword evidence="1 7" id="KW-1003">Cell membrane</keyword>